<reference evidence="2 3" key="1">
    <citation type="submission" date="2022-05" db="EMBL/GenBank/DDBJ databases">
        <authorList>
            <consortium name="Genoscope - CEA"/>
            <person name="William W."/>
        </authorList>
    </citation>
    <scope>NUCLEOTIDE SEQUENCE [LARGE SCALE GENOMIC DNA]</scope>
</reference>
<dbReference type="CDD" id="cd01450">
    <property type="entry name" value="vWFA_subfamily_ECM"/>
    <property type="match status" value="1"/>
</dbReference>
<feature type="non-terminal residue" evidence="2">
    <location>
        <position position="1"/>
    </location>
</feature>
<dbReference type="InterPro" id="IPR036465">
    <property type="entry name" value="vWFA_dom_sf"/>
</dbReference>
<dbReference type="InterPro" id="IPR050525">
    <property type="entry name" value="ECM_Assembly_Org"/>
</dbReference>
<dbReference type="PANTHER" id="PTHR24020:SF20">
    <property type="entry name" value="PH DOMAIN-CONTAINING PROTEIN"/>
    <property type="match status" value="1"/>
</dbReference>
<dbReference type="InterPro" id="IPR002035">
    <property type="entry name" value="VWF_A"/>
</dbReference>
<name>A0ABN8SV03_9CNID</name>
<accession>A0ABN8SV03</accession>
<evidence type="ECO:0000313" key="2">
    <source>
        <dbReference type="EMBL" id="CAH3195076.1"/>
    </source>
</evidence>
<dbReference type="Gene3D" id="3.40.50.410">
    <property type="entry name" value="von Willebrand factor, type A domain"/>
    <property type="match status" value="1"/>
</dbReference>
<sequence>LCKRPVDIAFAIDASGSVGHWGFFKEKDFVNRVVRRFGISRTGTHAAVIVYSTKARLEIPFTKYNNYARFYLAVRRLPYYRGVTRIDLALKTAAQDVFLTEGGARRNVPKILIVMTDGYQTRTTDAVPLDKAVLPLKAKGVKVYALAIGPYTKDYELRLIVEKNENVFRSNSFSGLAHVIRRLATTTCIN</sequence>
<proteinExistence type="predicted"/>
<dbReference type="PROSITE" id="PS50234">
    <property type="entry name" value="VWFA"/>
    <property type="match status" value="1"/>
</dbReference>
<dbReference type="PRINTS" id="PR00453">
    <property type="entry name" value="VWFADOMAIN"/>
</dbReference>
<feature type="non-terminal residue" evidence="2">
    <location>
        <position position="190"/>
    </location>
</feature>
<dbReference type="Pfam" id="PF00092">
    <property type="entry name" value="VWA"/>
    <property type="match status" value="1"/>
</dbReference>
<protein>
    <recommendedName>
        <fullName evidence="1">VWFA domain-containing protein</fullName>
    </recommendedName>
</protein>
<dbReference type="PANTHER" id="PTHR24020">
    <property type="entry name" value="COLLAGEN ALPHA"/>
    <property type="match status" value="1"/>
</dbReference>
<dbReference type="SUPFAM" id="SSF53300">
    <property type="entry name" value="vWA-like"/>
    <property type="match status" value="1"/>
</dbReference>
<dbReference type="SMART" id="SM00327">
    <property type="entry name" value="VWA"/>
    <property type="match status" value="1"/>
</dbReference>
<feature type="domain" description="VWFA" evidence="1">
    <location>
        <begin position="7"/>
        <end position="183"/>
    </location>
</feature>
<evidence type="ECO:0000259" key="1">
    <source>
        <dbReference type="PROSITE" id="PS50234"/>
    </source>
</evidence>
<keyword evidence="3" id="KW-1185">Reference proteome</keyword>
<comment type="caution">
    <text evidence="2">The sequence shown here is derived from an EMBL/GenBank/DDBJ whole genome shotgun (WGS) entry which is preliminary data.</text>
</comment>
<evidence type="ECO:0000313" key="3">
    <source>
        <dbReference type="Proteomes" id="UP001159427"/>
    </source>
</evidence>
<dbReference type="EMBL" id="CALNXI010004097">
    <property type="protein sequence ID" value="CAH3195076.1"/>
    <property type="molecule type" value="Genomic_DNA"/>
</dbReference>
<dbReference type="Proteomes" id="UP001159427">
    <property type="component" value="Unassembled WGS sequence"/>
</dbReference>
<gene>
    <name evidence="2" type="ORF">PEVE_00029324</name>
</gene>
<organism evidence="2 3">
    <name type="scientific">Porites evermanni</name>
    <dbReference type="NCBI Taxonomy" id="104178"/>
    <lineage>
        <taxon>Eukaryota</taxon>
        <taxon>Metazoa</taxon>
        <taxon>Cnidaria</taxon>
        <taxon>Anthozoa</taxon>
        <taxon>Hexacorallia</taxon>
        <taxon>Scleractinia</taxon>
        <taxon>Fungiina</taxon>
        <taxon>Poritidae</taxon>
        <taxon>Porites</taxon>
    </lineage>
</organism>